<accession>A0A7S5QY98</accession>
<sequence length="87" mass="9831">MNEYFTAMNENGYFLRERTTLTVESGRPKFQASGSIVKFSSLFEAVAFFDEGRFDTSKVTFLKNQTTVVDSWSFEAATGLRKHLTAA</sequence>
<dbReference type="Proteomes" id="UP000605518">
    <property type="component" value="Segment"/>
</dbReference>
<dbReference type="EMBL" id="MN988486">
    <property type="protein sequence ID" value="QIG68045.1"/>
    <property type="molecule type" value="Genomic_DNA"/>
</dbReference>
<evidence type="ECO:0000313" key="2">
    <source>
        <dbReference type="Proteomes" id="UP000605518"/>
    </source>
</evidence>
<reference evidence="1" key="1">
    <citation type="submission" date="2020-01" db="EMBL/GenBank/DDBJ databases">
        <title>Patterns of diversity and host range of bacteriophage communities associated with bean-nodulatin bacteria.</title>
        <authorList>
            <person name="Vann Cauwenberghe J."/>
            <person name="Santamaria R.I."/>
            <person name="Bustos P."/>
            <person name="Juarez S."/>
            <person name="Gonzalez V."/>
        </authorList>
    </citation>
    <scope>NUCLEOTIDE SEQUENCE</scope>
</reference>
<name>A0A7S5QY98_9CAUD</name>
<protein>
    <submittedName>
        <fullName evidence="1">Uncharacterized protein</fullName>
    </submittedName>
</protein>
<keyword evidence="2" id="KW-1185">Reference proteome</keyword>
<gene>
    <name evidence="1" type="ORF">EVB55_110</name>
</gene>
<organism evidence="1 2">
    <name type="scientific">Rhizobium phage RHph_Y68</name>
    <dbReference type="NCBI Taxonomy" id="2509787"/>
    <lineage>
        <taxon>Viruses</taxon>
        <taxon>Duplodnaviria</taxon>
        <taxon>Heunggongvirae</taxon>
        <taxon>Uroviricota</taxon>
        <taxon>Caudoviricetes</taxon>
        <taxon>Pootjesviridae</taxon>
        <taxon>Staniewskivirinae</taxon>
        <taxon>Trinifflemingvirus</taxon>
        <taxon>Trinifflemingvirus Y68</taxon>
    </lineage>
</organism>
<evidence type="ECO:0000313" key="1">
    <source>
        <dbReference type="EMBL" id="QIG68045.1"/>
    </source>
</evidence>
<proteinExistence type="predicted"/>